<evidence type="ECO:0000313" key="2">
    <source>
        <dbReference type="EMBL" id="MDB7982867.1"/>
    </source>
</evidence>
<protein>
    <recommendedName>
        <fullName evidence="4">Peptidase M28 domain-containing protein</fullName>
    </recommendedName>
</protein>
<dbReference type="RefSeq" id="WP_272003027.1">
    <property type="nucleotide sequence ID" value="NZ_JAQLXO010000015.1"/>
</dbReference>
<feature type="transmembrane region" description="Helical" evidence="1">
    <location>
        <begin position="98"/>
        <end position="118"/>
    </location>
</feature>
<keyword evidence="1" id="KW-0472">Membrane</keyword>
<sequence>MDNNQLKDYVLKYSVIASKRFRKKEKIRYINNIEKEFKSFQYETSILSPVGGKGKSIDLLIGDVKKAKTLIIANYDTPIKSFGLYKYKPFNVNFQRNTYFVTVFITMLILCLVCFAYTLQFVRIQWLEGIFKASNILHITIYLLFIYGIYKCSKGIPNRTNVNRNSSGVIALLVLAKHFKDISKKDVAFILTDYGCINHNGDMMVKEYLKHIDKKNVILLDSIGKGESLAVNYSPSMQQIVTQLPSHIEKYLRDMKEYSMANIYKNCLIFSRGIKEKDFFYVPNVAISKDNDMDLDKIVEICEIIQKILG</sequence>
<feature type="transmembrane region" description="Helical" evidence="1">
    <location>
        <begin position="130"/>
        <end position="150"/>
    </location>
</feature>
<evidence type="ECO:0000313" key="3">
    <source>
        <dbReference type="Proteomes" id="UP001212981"/>
    </source>
</evidence>
<dbReference type="Proteomes" id="UP001212981">
    <property type="component" value="Unassembled WGS sequence"/>
</dbReference>
<keyword evidence="1" id="KW-0812">Transmembrane</keyword>
<gene>
    <name evidence="2" type="ORF">PND82_08570</name>
</gene>
<dbReference type="EMBL" id="JAQLXO010000015">
    <property type="protein sequence ID" value="MDB7982867.1"/>
    <property type="molecule type" value="Genomic_DNA"/>
</dbReference>
<dbReference type="AlphaFoldDB" id="A0AAW6CT18"/>
<keyword evidence="1" id="KW-1133">Transmembrane helix</keyword>
<name>A0AAW6CT18_9FIRM</name>
<evidence type="ECO:0000256" key="1">
    <source>
        <dbReference type="SAM" id="Phobius"/>
    </source>
</evidence>
<reference evidence="2" key="1">
    <citation type="submission" date="2023-01" db="EMBL/GenBank/DDBJ databases">
        <title>Human gut microbiome strain richness.</title>
        <authorList>
            <person name="Chen-Liaw A."/>
        </authorList>
    </citation>
    <scope>NUCLEOTIDE SEQUENCE</scope>
    <source>
        <strain evidence="2">D8_m1001271B151109d0_201107</strain>
    </source>
</reference>
<proteinExistence type="predicted"/>
<comment type="caution">
    <text evidence="2">The sequence shown here is derived from an EMBL/GenBank/DDBJ whole genome shotgun (WGS) entry which is preliminary data.</text>
</comment>
<evidence type="ECO:0008006" key="4">
    <source>
        <dbReference type="Google" id="ProtNLM"/>
    </source>
</evidence>
<accession>A0AAW6CT18</accession>
<organism evidence="2 3">
    <name type="scientific">Faecalicoccus pleomorphus</name>
    <dbReference type="NCBI Taxonomy" id="1323"/>
    <lineage>
        <taxon>Bacteria</taxon>
        <taxon>Bacillati</taxon>
        <taxon>Bacillota</taxon>
        <taxon>Erysipelotrichia</taxon>
        <taxon>Erysipelotrichales</taxon>
        <taxon>Erysipelotrichaceae</taxon>
        <taxon>Faecalicoccus</taxon>
    </lineage>
</organism>